<evidence type="ECO:0000256" key="1">
    <source>
        <dbReference type="SAM" id="MobiDB-lite"/>
    </source>
</evidence>
<reference evidence="3 4" key="1">
    <citation type="journal article" date="2018" name="Nat. Ecol. Evol.">
        <title>Pezizomycetes genomes reveal the molecular basis of ectomycorrhizal truffle lifestyle.</title>
        <authorList>
            <person name="Murat C."/>
            <person name="Payen T."/>
            <person name="Noel B."/>
            <person name="Kuo A."/>
            <person name="Morin E."/>
            <person name="Chen J."/>
            <person name="Kohler A."/>
            <person name="Krizsan K."/>
            <person name="Balestrini R."/>
            <person name="Da Silva C."/>
            <person name="Montanini B."/>
            <person name="Hainaut M."/>
            <person name="Levati E."/>
            <person name="Barry K.W."/>
            <person name="Belfiori B."/>
            <person name="Cichocki N."/>
            <person name="Clum A."/>
            <person name="Dockter R.B."/>
            <person name="Fauchery L."/>
            <person name="Guy J."/>
            <person name="Iotti M."/>
            <person name="Le Tacon F."/>
            <person name="Lindquist E.A."/>
            <person name="Lipzen A."/>
            <person name="Malagnac F."/>
            <person name="Mello A."/>
            <person name="Molinier V."/>
            <person name="Miyauchi S."/>
            <person name="Poulain J."/>
            <person name="Riccioni C."/>
            <person name="Rubini A."/>
            <person name="Sitrit Y."/>
            <person name="Splivallo R."/>
            <person name="Traeger S."/>
            <person name="Wang M."/>
            <person name="Zifcakova L."/>
            <person name="Wipf D."/>
            <person name="Zambonelli A."/>
            <person name="Paolocci F."/>
            <person name="Nowrousian M."/>
            <person name="Ottonello S."/>
            <person name="Baldrian P."/>
            <person name="Spatafora J.W."/>
            <person name="Henrissat B."/>
            <person name="Nagy L.G."/>
            <person name="Aury J.M."/>
            <person name="Wincker P."/>
            <person name="Grigoriev I.V."/>
            <person name="Bonfante P."/>
            <person name="Martin F.M."/>
        </authorList>
    </citation>
    <scope>NUCLEOTIDE SEQUENCE [LARGE SCALE GENOMIC DNA]</scope>
    <source>
        <strain evidence="3 4">RN42</strain>
    </source>
</reference>
<evidence type="ECO:0000256" key="2">
    <source>
        <dbReference type="SAM" id="Phobius"/>
    </source>
</evidence>
<accession>A0A3N4IKV4</accession>
<evidence type="ECO:0008006" key="5">
    <source>
        <dbReference type="Google" id="ProtNLM"/>
    </source>
</evidence>
<keyword evidence="2" id="KW-1133">Transmembrane helix</keyword>
<keyword evidence="2" id="KW-0472">Membrane</keyword>
<feature type="transmembrane region" description="Helical" evidence="2">
    <location>
        <begin position="42"/>
        <end position="63"/>
    </location>
</feature>
<dbReference type="AlphaFoldDB" id="A0A3N4IKV4"/>
<feature type="region of interest" description="Disordered" evidence="1">
    <location>
        <begin position="88"/>
        <end position="124"/>
    </location>
</feature>
<organism evidence="3 4">
    <name type="scientific">Ascobolus immersus RN42</name>
    <dbReference type="NCBI Taxonomy" id="1160509"/>
    <lineage>
        <taxon>Eukaryota</taxon>
        <taxon>Fungi</taxon>
        <taxon>Dikarya</taxon>
        <taxon>Ascomycota</taxon>
        <taxon>Pezizomycotina</taxon>
        <taxon>Pezizomycetes</taxon>
        <taxon>Pezizales</taxon>
        <taxon>Ascobolaceae</taxon>
        <taxon>Ascobolus</taxon>
    </lineage>
</organism>
<evidence type="ECO:0000313" key="4">
    <source>
        <dbReference type="Proteomes" id="UP000275078"/>
    </source>
</evidence>
<name>A0A3N4IKV4_ASCIM</name>
<protein>
    <recommendedName>
        <fullName evidence="5">Transmembrane protein</fullName>
    </recommendedName>
</protein>
<dbReference type="Proteomes" id="UP000275078">
    <property type="component" value="Unassembled WGS sequence"/>
</dbReference>
<proteinExistence type="predicted"/>
<gene>
    <name evidence="3" type="ORF">BJ508DRAFT_26773</name>
</gene>
<dbReference type="EMBL" id="ML119657">
    <property type="protein sequence ID" value="RPA84770.1"/>
    <property type="molecule type" value="Genomic_DNA"/>
</dbReference>
<evidence type="ECO:0000313" key="3">
    <source>
        <dbReference type="EMBL" id="RPA84770.1"/>
    </source>
</evidence>
<keyword evidence="4" id="KW-1185">Reference proteome</keyword>
<keyword evidence="2" id="KW-0812">Transmembrane</keyword>
<sequence length="177" mass="19892">MPRRRQPFRLVDSWHHRASGAWTFVTGIPVASNFRRFSNAEFSMLMLMLVRYFTFRLFFFGVINITSFSIRFSGFLSTPLVRQFDPFARKGRNQTPPPPQESSSKGTPGHVRPGGAVTDVDPDRALPTWGKKDSQAVASYRFLPTGLCILPTSDRCLFSTGPVPKYPIGFPTFPSLA</sequence>